<accession>A0A7S4A1V2</accession>
<evidence type="ECO:0000313" key="1">
    <source>
        <dbReference type="EMBL" id="CAE0701026.1"/>
    </source>
</evidence>
<sequence length="168" mass="17854">MGRHVGEHAKERAENGAAGWGIGDGNLFERARPRVSTTRLAPARRLWRGGGHVGVVGAAKLGSDLEATNRAVGVSGSAHTKAALARGRDAVVEGDGRVVEADVEERRLLGVNDGGLAEHGLRRRRLVQEAVGRRQEQGSYEIRLRAVSRRRPGGGKPFQNVGRGVCGS</sequence>
<protein>
    <submittedName>
        <fullName evidence="1">Uncharacterized protein</fullName>
    </submittedName>
</protein>
<dbReference type="EMBL" id="CAKKNE010000005">
    <property type="protein sequence ID" value="CAH0377303.1"/>
    <property type="molecule type" value="Genomic_DNA"/>
</dbReference>
<reference evidence="2" key="2">
    <citation type="submission" date="2021-11" db="EMBL/GenBank/DDBJ databases">
        <authorList>
            <consortium name="Genoscope - CEA"/>
            <person name="William W."/>
        </authorList>
    </citation>
    <scope>NUCLEOTIDE SEQUENCE</scope>
</reference>
<dbReference type="EMBL" id="HBIW01019124">
    <property type="protein sequence ID" value="CAE0701026.1"/>
    <property type="molecule type" value="Transcribed_RNA"/>
</dbReference>
<dbReference type="Proteomes" id="UP000789595">
    <property type="component" value="Unassembled WGS sequence"/>
</dbReference>
<name>A0A7S4A1V2_9STRA</name>
<organism evidence="1">
    <name type="scientific">Pelagomonas calceolata</name>
    <dbReference type="NCBI Taxonomy" id="35677"/>
    <lineage>
        <taxon>Eukaryota</taxon>
        <taxon>Sar</taxon>
        <taxon>Stramenopiles</taxon>
        <taxon>Ochrophyta</taxon>
        <taxon>Pelagophyceae</taxon>
        <taxon>Pelagomonadales</taxon>
        <taxon>Pelagomonadaceae</taxon>
        <taxon>Pelagomonas</taxon>
    </lineage>
</organism>
<dbReference type="AlphaFoldDB" id="A0A7S4A1V2"/>
<proteinExistence type="predicted"/>
<evidence type="ECO:0000313" key="3">
    <source>
        <dbReference type="Proteomes" id="UP000789595"/>
    </source>
</evidence>
<evidence type="ECO:0000313" key="2">
    <source>
        <dbReference type="EMBL" id="CAH0377303.1"/>
    </source>
</evidence>
<gene>
    <name evidence="1" type="ORF">PCAL00307_LOCUS16462</name>
    <name evidence="2" type="ORF">PECAL_5P18630</name>
</gene>
<keyword evidence="3" id="KW-1185">Reference proteome</keyword>
<reference evidence="1" key="1">
    <citation type="submission" date="2021-01" db="EMBL/GenBank/DDBJ databases">
        <authorList>
            <person name="Corre E."/>
            <person name="Pelletier E."/>
            <person name="Niang G."/>
            <person name="Scheremetjew M."/>
            <person name="Finn R."/>
            <person name="Kale V."/>
            <person name="Holt S."/>
            <person name="Cochrane G."/>
            <person name="Meng A."/>
            <person name="Brown T."/>
            <person name="Cohen L."/>
        </authorList>
    </citation>
    <scope>NUCLEOTIDE SEQUENCE</scope>
    <source>
        <strain evidence="1">CCMP1756</strain>
    </source>
</reference>